<sequence length="144" mass="16912">MNKPYKIAAKAIIFDQDRVLILRKSEEERTRKETHGWDFPGGGLEPCEPLMEALSREVMEETGLQVKVVAPAYVYDEIQDEKHLIIVKFACDQPQGQLKLSTEHESYHWVPLTRLDEGGFPDWMKEEIRRAYRVYTDFRGIERE</sequence>
<feature type="domain" description="Nudix hydrolase" evidence="4">
    <location>
        <begin position="4"/>
        <end position="136"/>
    </location>
</feature>
<dbReference type="InterPro" id="IPR015797">
    <property type="entry name" value="NUDIX_hydrolase-like_dom_sf"/>
</dbReference>
<dbReference type="PANTHER" id="PTHR43736">
    <property type="entry name" value="ADP-RIBOSE PYROPHOSPHATASE"/>
    <property type="match status" value="1"/>
</dbReference>
<keyword evidence="2 3" id="KW-0378">Hydrolase</keyword>
<reference evidence="6" key="1">
    <citation type="journal article" date="2019" name="Int. J. Syst. Evol. Microbiol.">
        <title>The Global Catalogue of Microorganisms (GCM) 10K type strain sequencing project: providing services to taxonomists for standard genome sequencing and annotation.</title>
        <authorList>
            <consortium name="The Broad Institute Genomics Platform"/>
            <consortium name="The Broad Institute Genome Sequencing Center for Infectious Disease"/>
            <person name="Wu L."/>
            <person name="Ma J."/>
        </authorList>
    </citation>
    <scope>NUCLEOTIDE SEQUENCE [LARGE SCALE GENOMIC DNA]</scope>
    <source>
        <strain evidence="6">CGMCC 1.12942</strain>
    </source>
</reference>
<dbReference type="PROSITE" id="PS00893">
    <property type="entry name" value="NUDIX_BOX"/>
    <property type="match status" value="1"/>
</dbReference>
<dbReference type="PROSITE" id="PS51462">
    <property type="entry name" value="NUDIX"/>
    <property type="match status" value="1"/>
</dbReference>
<name>A0ABW2RJV8_9BACL</name>
<protein>
    <submittedName>
        <fullName evidence="5">NUDIX domain-containing protein</fullName>
    </submittedName>
</protein>
<accession>A0ABW2RJV8</accession>
<keyword evidence="6" id="KW-1185">Reference proteome</keyword>
<proteinExistence type="inferred from homology"/>
<dbReference type="Proteomes" id="UP001596500">
    <property type="component" value="Unassembled WGS sequence"/>
</dbReference>
<dbReference type="PANTHER" id="PTHR43736:SF1">
    <property type="entry name" value="DIHYDRONEOPTERIN TRIPHOSPHATE DIPHOSPHATASE"/>
    <property type="match status" value="1"/>
</dbReference>
<evidence type="ECO:0000313" key="5">
    <source>
        <dbReference type="EMBL" id="MFC7441274.1"/>
    </source>
</evidence>
<dbReference type="RefSeq" id="WP_379864566.1">
    <property type="nucleotide sequence ID" value="NZ_JBHTBW010000021.1"/>
</dbReference>
<evidence type="ECO:0000313" key="6">
    <source>
        <dbReference type="Proteomes" id="UP001596500"/>
    </source>
</evidence>
<evidence type="ECO:0000259" key="4">
    <source>
        <dbReference type="PROSITE" id="PS51462"/>
    </source>
</evidence>
<gene>
    <name evidence="5" type="ORF">ACFQNG_08895</name>
</gene>
<comment type="similarity">
    <text evidence="1 3">Belongs to the Nudix hydrolase family.</text>
</comment>
<comment type="caution">
    <text evidence="5">The sequence shown here is derived from an EMBL/GenBank/DDBJ whole genome shotgun (WGS) entry which is preliminary data.</text>
</comment>
<dbReference type="InterPro" id="IPR020084">
    <property type="entry name" value="NUDIX_hydrolase_CS"/>
</dbReference>
<organism evidence="5 6">
    <name type="scientific">Laceyella putida</name>
    <dbReference type="NCBI Taxonomy" id="110101"/>
    <lineage>
        <taxon>Bacteria</taxon>
        <taxon>Bacillati</taxon>
        <taxon>Bacillota</taxon>
        <taxon>Bacilli</taxon>
        <taxon>Bacillales</taxon>
        <taxon>Thermoactinomycetaceae</taxon>
        <taxon>Laceyella</taxon>
    </lineage>
</organism>
<dbReference type="Gene3D" id="3.90.79.10">
    <property type="entry name" value="Nucleoside Triphosphate Pyrophosphohydrolase"/>
    <property type="match status" value="1"/>
</dbReference>
<dbReference type="Pfam" id="PF00293">
    <property type="entry name" value="NUDIX"/>
    <property type="match status" value="1"/>
</dbReference>
<evidence type="ECO:0000256" key="3">
    <source>
        <dbReference type="RuleBase" id="RU003476"/>
    </source>
</evidence>
<dbReference type="InterPro" id="IPR020476">
    <property type="entry name" value="Nudix_hydrolase"/>
</dbReference>
<dbReference type="SUPFAM" id="SSF55811">
    <property type="entry name" value="Nudix"/>
    <property type="match status" value="1"/>
</dbReference>
<dbReference type="CDD" id="cd04699">
    <property type="entry name" value="NUDIX_MutT_Nudt1"/>
    <property type="match status" value="1"/>
</dbReference>
<dbReference type="EMBL" id="JBHTBW010000021">
    <property type="protein sequence ID" value="MFC7441274.1"/>
    <property type="molecule type" value="Genomic_DNA"/>
</dbReference>
<dbReference type="PRINTS" id="PR00502">
    <property type="entry name" value="NUDIXFAMILY"/>
</dbReference>
<evidence type="ECO:0000256" key="1">
    <source>
        <dbReference type="ARBA" id="ARBA00005582"/>
    </source>
</evidence>
<evidence type="ECO:0000256" key="2">
    <source>
        <dbReference type="ARBA" id="ARBA00022801"/>
    </source>
</evidence>
<dbReference type="InterPro" id="IPR000086">
    <property type="entry name" value="NUDIX_hydrolase_dom"/>
</dbReference>